<dbReference type="RefSeq" id="WP_176728467.1">
    <property type="nucleotide sequence ID" value="NZ_BMQP01000062.1"/>
</dbReference>
<dbReference type="Proteomes" id="UP000655044">
    <property type="component" value="Unassembled WGS sequence"/>
</dbReference>
<organism evidence="1 2">
    <name type="scientific">Planobispora rosea</name>
    <dbReference type="NCBI Taxonomy" id="35762"/>
    <lineage>
        <taxon>Bacteria</taxon>
        <taxon>Bacillati</taxon>
        <taxon>Actinomycetota</taxon>
        <taxon>Actinomycetes</taxon>
        <taxon>Streptosporangiales</taxon>
        <taxon>Streptosporangiaceae</taxon>
        <taxon>Planobispora</taxon>
    </lineage>
</organism>
<sequence length="52" mass="6181">MTHGCEPLADPTEDDPREWICPTCKRAWKRREGFSVIDAEEFFDFWYQPADS</sequence>
<accession>A0A8J3SBS5</accession>
<dbReference type="AlphaFoldDB" id="A0A8J3SBS5"/>
<comment type="caution">
    <text evidence="1">The sequence shown here is derived from an EMBL/GenBank/DDBJ whole genome shotgun (WGS) entry which is preliminary data.</text>
</comment>
<reference evidence="1" key="1">
    <citation type="submission" date="2021-01" db="EMBL/GenBank/DDBJ databases">
        <title>Whole genome shotgun sequence of Planobispora rosea NBRC 15558.</title>
        <authorList>
            <person name="Komaki H."/>
            <person name="Tamura T."/>
        </authorList>
    </citation>
    <scope>NUCLEOTIDE SEQUENCE</scope>
    <source>
        <strain evidence="1">NBRC 15558</strain>
    </source>
</reference>
<evidence type="ECO:0000313" key="2">
    <source>
        <dbReference type="Proteomes" id="UP000655044"/>
    </source>
</evidence>
<keyword evidence="2" id="KW-1185">Reference proteome</keyword>
<gene>
    <name evidence="1" type="ORF">Pro02_72620</name>
</gene>
<name>A0A8J3SBS5_PLARO</name>
<dbReference type="EMBL" id="BOOI01000092">
    <property type="protein sequence ID" value="GIH88854.1"/>
    <property type="molecule type" value="Genomic_DNA"/>
</dbReference>
<protein>
    <submittedName>
        <fullName evidence="1">Uncharacterized protein</fullName>
    </submittedName>
</protein>
<evidence type="ECO:0000313" key="1">
    <source>
        <dbReference type="EMBL" id="GIH88854.1"/>
    </source>
</evidence>
<proteinExistence type="predicted"/>